<feature type="compositionally biased region" description="Basic and acidic residues" evidence="1">
    <location>
        <begin position="30"/>
        <end position="47"/>
    </location>
</feature>
<dbReference type="Pfam" id="PF15396">
    <property type="entry name" value="FAM60A"/>
    <property type="match status" value="1"/>
</dbReference>
<reference evidence="2" key="1">
    <citation type="journal article" date="2023" name="Insect Mol. Biol.">
        <title>Genome sequencing provides insights into the evolution of gene families encoding plant cell wall-degrading enzymes in longhorned beetles.</title>
        <authorList>
            <person name="Shin N.R."/>
            <person name="Okamura Y."/>
            <person name="Kirsch R."/>
            <person name="Pauchet Y."/>
        </authorList>
    </citation>
    <scope>NUCLEOTIDE SEQUENCE</scope>
    <source>
        <strain evidence="2">AMC_N1</strain>
    </source>
</reference>
<dbReference type="PANTHER" id="PTHR13422">
    <property type="entry name" value="SIN3-HDAC COMPLEX-ASSOCIATED FACTOR"/>
    <property type="match status" value="1"/>
</dbReference>
<dbReference type="PANTHER" id="PTHR13422:SF12">
    <property type="entry name" value="SIN3-HDAC COMPLEX-ASSOCIATED FACTOR"/>
    <property type="match status" value="1"/>
</dbReference>
<dbReference type="Proteomes" id="UP001162162">
    <property type="component" value="Unassembled WGS sequence"/>
</dbReference>
<gene>
    <name evidence="2" type="ORF">NQ318_000370</name>
</gene>
<dbReference type="GO" id="GO:0030336">
    <property type="term" value="P:negative regulation of cell migration"/>
    <property type="evidence" value="ECO:0007669"/>
    <property type="project" value="TreeGrafter"/>
</dbReference>
<accession>A0AAV8YTV2</accession>
<evidence type="ECO:0000313" key="2">
    <source>
        <dbReference type="EMBL" id="KAJ8954940.1"/>
    </source>
</evidence>
<proteinExistence type="predicted"/>
<organism evidence="2 3">
    <name type="scientific">Aromia moschata</name>
    <dbReference type="NCBI Taxonomy" id="1265417"/>
    <lineage>
        <taxon>Eukaryota</taxon>
        <taxon>Metazoa</taxon>
        <taxon>Ecdysozoa</taxon>
        <taxon>Arthropoda</taxon>
        <taxon>Hexapoda</taxon>
        <taxon>Insecta</taxon>
        <taxon>Pterygota</taxon>
        <taxon>Neoptera</taxon>
        <taxon>Endopterygota</taxon>
        <taxon>Coleoptera</taxon>
        <taxon>Polyphaga</taxon>
        <taxon>Cucujiformia</taxon>
        <taxon>Chrysomeloidea</taxon>
        <taxon>Cerambycidae</taxon>
        <taxon>Cerambycinae</taxon>
        <taxon>Callichromatini</taxon>
        <taxon>Aromia</taxon>
    </lineage>
</organism>
<evidence type="ECO:0000313" key="3">
    <source>
        <dbReference type="Proteomes" id="UP001162162"/>
    </source>
</evidence>
<sequence>MLSQTKMQLWYPKRSTEECSDNNMVTFQSRYEKNGEAKREKIQRDRGSSPTNSERSDGNEEVDVEFLSEDCSSRGGSCAVSDCDEEIERKRKKGEQYPRVSDFVDLDYWRKETICCGTIFRGIYDEVIVDPSFLRPCRDRIKQSKMQISKGNVDEVSRGNKLVCLSNMS</sequence>
<keyword evidence="3" id="KW-1185">Reference proteome</keyword>
<dbReference type="AlphaFoldDB" id="A0AAV8YTV2"/>
<dbReference type="GO" id="GO:0070822">
    <property type="term" value="C:Sin3-type complex"/>
    <property type="evidence" value="ECO:0007669"/>
    <property type="project" value="TreeGrafter"/>
</dbReference>
<name>A0AAV8YTV2_9CUCU</name>
<protein>
    <submittedName>
        <fullName evidence="2">Uncharacterized protein</fullName>
    </submittedName>
</protein>
<evidence type="ECO:0000256" key="1">
    <source>
        <dbReference type="SAM" id="MobiDB-lite"/>
    </source>
</evidence>
<feature type="region of interest" description="Disordered" evidence="1">
    <location>
        <begin position="30"/>
        <end position="61"/>
    </location>
</feature>
<dbReference type="InterPro" id="IPR026065">
    <property type="entry name" value="FAM60A"/>
</dbReference>
<dbReference type="EMBL" id="JAPWTK010000041">
    <property type="protein sequence ID" value="KAJ8954940.1"/>
    <property type="molecule type" value="Genomic_DNA"/>
</dbReference>
<comment type="caution">
    <text evidence="2">The sequence shown here is derived from an EMBL/GenBank/DDBJ whole genome shotgun (WGS) entry which is preliminary data.</text>
</comment>